<sequence length="105" mass="12062">MLVDYGAGRLLSKAEFVTYSMKICLGDKDDMGLAIRKQRVLRLLLELDTYHFILDSPDALKALETWKHYDQIMLDPKSPALHIRHAAECVYSPNLTLDVQSREQL</sequence>
<evidence type="ECO:0000313" key="2">
    <source>
        <dbReference type="Proteomes" id="UP001390339"/>
    </source>
</evidence>
<comment type="caution">
    <text evidence="1">The sequence shown here is derived from an EMBL/GenBank/DDBJ whole genome shotgun (WGS) entry which is preliminary data.</text>
</comment>
<proteinExistence type="predicted"/>
<dbReference type="EMBL" id="JAPCWZ010000005">
    <property type="protein sequence ID" value="KAK8862575.1"/>
    <property type="molecule type" value="Genomic_DNA"/>
</dbReference>
<evidence type="ECO:0000313" key="1">
    <source>
        <dbReference type="EMBL" id="KAK8862575.1"/>
    </source>
</evidence>
<gene>
    <name evidence="1" type="ORF">PGQ11_008810</name>
</gene>
<organism evidence="1 2">
    <name type="scientific">Apiospora arundinis</name>
    <dbReference type="NCBI Taxonomy" id="335852"/>
    <lineage>
        <taxon>Eukaryota</taxon>
        <taxon>Fungi</taxon>
        <taxon>Dikarya</taxon>
        <taxon>Ascomycota</taxon>
        <taxon>Pezizomycotina</taxon>
        <taxon>Sordariomycetes</taxon>
        <taxon>Xylariomycetidae</taxon>
        <taxon>Amphisphaeriales</taxon>
        <taxon>Apiosporaceae</taxon>
        <taxon>Apiospora</taxon>
    </lineage>
</organism>
<protein>
    <submittedName>
        <fullName evidence="1">Uncharacterized protein</fullName>
    </submittedName>
</protein>
<dbReference type="Proteomes" id="UP001390339">
    <property type="component" value="Unassembled WGS sequence"/>
</dbReference>
<reference evidence="1 2" key="1">
    <citation type="journal article" date="2024" name="IMA Fungus">
        <title>Apiospora arundinis, a panoply of carbohydrate-active enzymes and secondary metabolites.</title>
        <authorList>
            <person name="Sorensen T."/>
            <person name="Petersen C."/>
            <person name="Muurmann A.T."/>
            <person name="Christiansen J.V."/>
            <person name="Brundto M.L."/>
            <person name="Overgaard C.K."/>
            <person name="Boysen A.T."/>
            <person name="Wollenberg R.D."/>
            <person name="Larsen T.O."/>
            <person name="Sorensen J.L."/>
            <person name="Nielsen K.L."/>
            <person name="Sondergaard T.E."/>
        </authorList>
    </citation>
    <scope>NUCLEOTIDE SEQUENCE [LARGE SCALE GENOMIC DNA]</scope>
    <source>
        <strain evidence="1 2">AAU 773</strain>
    </source>
</reference>
<name>A0ABR2IGS3_9PEZI</name>
<accession>A0ABR2IGS3</accession>
<keyword evidence="2" id="KW-1185">Reference proteome</keyword>